<sequence>MKKLKLIFLIAACLGMLSFLSNARSEKSQGKAETRIVEEVQIPCLCAGELLVGTVIWTHVVNKNVEHWNVQFGEMTGQTTHEKYRFVYVSSANNITIFRVIGEKGLVTYMQANAVTGENTFYCKAWFK</sequence>
<dbReference type="Proteomes" id="UP001145087">
    <property type="component" value="Unassembled WGS sequence"/>
</dbReference>
<feature type="chain" id="PRO_5040915034" evidence="1">
    <location>
        <begin position="24"/>
        <end position="128"/>
    </location>
</feature>
<evidence type="ECO:0000256" key="1">
    <source>
        <dbReference type="SAM" id="SignalP"/>
    </source>
</evidence>
<dbReference type="RefSeq" id="WP_343331289.1">
    <property type="nucleotide sequence ID" value="NZ_JAPOHD010000003.1"/>
</dbReference>
<name>A0A9X3J5U5_9BACT</name>
<reference evidence="2" key="1">
    <citation type="submission" date="2022-11" db="EMBL/GenBank/DDBJ databases">
        <title>Marilongibacter aestuarii gen. nov., sp. nov., isolated from tidal flat sediment.</title>
        <authorList>
            <person name="Jiayan W."/>
        </authorList>
    </citation>
    <scope>NUCLEOTIDE SEQUENCE</scope>
    <source>
        <strain evidence="2">Z1-6</strain>
    </source>
</reference>
<dbReference type="AlphaFoldDB" id="A0A9X3J5U5"/>
<keyword evidence="3" id="KW-1185">Reference proteome</keyword>
<gene>
    <name evidence="2" type="ORF">OU798_01265</name>
</gene>
<evidence type="ECO:0000313" key="3">
    <source>
        <dbReference type="Proteomes" id="UP001145087"/>
    </source>
</evidence>
<organism evidence="2 3">
    <name type="scientific">Draconibacterium aestuarii</name>
    <dbReference type="NCBI Taxonomy" id="2998507"/>
    <lineage>
        <taxon>Bacteria</taxon>
        <taxon>Pseudomonadati</taxon>
        <taxon>Bacteroidota</taxon>
        <taxon>Bacteroidia</taxon>
        <taxon>Marinilabiliales</taxon>
        <taxon>Prolixibacteraceae</taxon>
        <taxon>Draconibacterium</taxon>
    </lineage>
</organism>
<proteinExistence type="predicted"/>
<evidence type="ECO:0000313" key="2">
    <source>
        <dbReference type="EMBL" id="MCY1718950.1"/>
    </source>
</evidence>
<comment type="caution">
    <text evidence="2">The sequence shown here is derived from an EMBL/GenBank/DDBJ whole genome shotgun (WGS) entry which is preliminary data.</text>
</comment>
<feature type="signal peptide" evidence="1">
    <location>
        <begin position="1"/>
        <end position="23"/>
    </location>
</feature>
<accession>A0A9X3J5U5</accession>
<dbReference type="EMBL" id="JAPOHD010000003">
    <property type="protein sequence ID" value="MCY1718950.1"/>
    <property type="molecule type" value="Genomic_DNA"/>
</dbReference>
<keyword evidence="1" id="KW-0732">Signal</keyword>
<protein>
    <submittedName>
        <fullName evidence="2">Uncharacterized protein</fullName>
    </submittedName>
</protein>